<organism evidence="1 2">
    <name type="scientific">Xanthobacter agilis</name>
    <dbReference type="NCBI Taxonomy" id="47492"/>
    <lineage>
        <taxon>Bacteria</taxon>
        <taxon>Pseudomonadati</taxon>
        <taxon>Pseudomonadota</taxon>
        <taxon>Alphaproteobacteria</taxon>
        <taxon>Hyphomicrobiales</taxon>
        <taxon>Xanthobacteraceae</taxon>
        <taxon>Xanthobacter</taxon>
    </lineage>
</organism>
<evidence type="ECO:0000313" key="1">
    <source>
        <dbReference type="EMBL" id="MDQ0504178.1"/>
    </source>
</evidence>
<name>A0ABU0LAM0_XANAG</name>
<sequence>MTPSRIARGYDKLARNFLSATDLAAVVAYWLN</sequence>
<proteinExistence type="predicted"/>
<comment type="caution">
    <text evidence="1">The sequence shown here is derived from an EMBL/GenBank/DDBJ whole genome shotgun (WGS) entry which is preliminary data.</text>
</comment>
<reference evidence="1 2" key="1">
    <citation type="submission" date="2023-07" db="EMBL/GenBank/DDBJ databases">
        <title>Genomic Encyclopedia of Type Strains, Phase IV (KMG-IV): sequencing the most valuable type-strain genomes for metagenomic binning, comparative biology and taxonomic classification.</title>
        <authorList>
            <person name="Goeker M."/>
        </authorList>
    </citation>
    <scope>NUCLEOTIDE SEQUENCE [LARGE SCALE GENOMIC DNA]</scope>
    <source>
        <strain evidence="1 2">DSM 3770</strain>
    </source>
</reference>
<protein>
    <submittedName>
        <fullName evidence="1">Uncharacterized protein</fullName>
    </submittedName>
</protein>
<gene>
    <name evidence="1" type="ORF">QOZ94_000952</name>
</gene>
<keyword evidence="2" id="KW-1185">Reference proteome</keyword>
<dbReference type="EMBL" id="JAUSVY010000002">
    <property type="protein sequence ID" value="MDQ0504178.1"/>
    <property type="molecule type" value="Genomic_DNA"/>
</dbReference>
<accession>A0ABU0LAM0</accession>
<evidence type="ECO:0000313" key="2">
    <source>
        <dbReference type="Proteomes" id="UP001241747"/>
    </source>
</evidence>
<dbReference type="Proteomes" id="UP001241747">
    <property type="component" value="Unassembled WGS sequence"/>
</dbReference>